<dbReference type="AlphaFoldDB" id="K9UAB6"/>
<keyword evidence="3" id="KW-1185">Reference proteome</keyword>
<keyword evidence="1" id="KW-0175">Coiled coil</keyword>
<organism evidence="2 3">
    <name type="scientific">Chroococcidiopsis thermalis (strain PCC 7203)</name>
    <dbReference type="NCBI Taxonomy" id="251229"/>
    <lineage>
        <taxon>Bacteria</taxon>
        <taxon>Bacillati</taxon>
        <taxon>Cyanobacteriota</taxon>
        <taxon>Cyanophyceae</taxon>
        <taxon>Chroococcidiopsidales</taxon>
        <taxon>Chroococcidiopsidaceae</taxon>
        <taxon>Chroococcidiopsis</taxon>
    </lineage>
</organism>
<dbReference type="Proteomes" id="UP000010384">
    <property type="component" value="Plasmid pCHRO.01"/>
</dbReference>
<protein>
    <submittedName>
        <fullName evidence="2">Uncharacterized protein</fullName>
    </submittedName>
</protein>
<proteinExistence type="predicted"/>
<dbReference type="HOGENOM" id="CLU_2116644_0_0_3"/>
<dbReference type="EMBL" id="CP003598">
    <property type="protein sequence ID" value="AFY91179.1"/>
    <property type="molecule type" value="Genomic_DNA"/>
</dbReference>
<accession>K9UAB6</accession>
<evidence type="ECO:0000256" key="1">
    <source>
        <dbReference type="SAM" id="Coils"/>
    </source>
</evidence>
<keyword evidence="2" id="KW-0614">Plasmid</keyword>
<evidence type="ECO:0000313" key="2">
    <source>
        <dbReference type="EMBL" id="AFY91179.1"/>
    </source>
</evidence>
<dbReference type="OrthoDB" id="573734at2"/>
<geneLocation type="plasmid" evidence="2 3">
    <name>pCHRO.01</name>
</geneLocation>
<evidence type="ECO:0000313" key="3">
    <source>
        <dbReference type="Proteomes" id="UP000010384"/>
    </source>
</evidence>
<sequence length="114" mass="13026">MSESSQPTLTDIAYQLGQITQQITQNNTQVNNRFDRLEERIEKIESRIESSEAKLAEEVKRWDERFFNFTKDNLGITRTIIITAGVVTIFSPFVQALAPAIKELTVRFFNLSGA</sequence>
<feature type="coiled-coil region" evidence="1">
    <location>
        <begin position="20"/>
        <end position="61"/>
    </location>
</feature>
<dbReference type="KEGG" id="cthe:Chro_5840"/>
<dbReference type="InParanoid" id="K9UAB6"/>
<dbReference type="SUPFAM" id="SSF58064">
    <property type="entry name" value="Influenza hemagglutinin (stalk)"/>
    <property type="match status" value="1"/>
</dbReference>
<gene>
    <name evidence="2" type="ORF">Chro_5840</name>
</gene>
<dbReference type="Gene3D" id="3.90.20.10">
    <property type="match status" value="1"/>
</dbReference>
<reference evidence="2 3" key="1">
    <citation type="submission" date="2012-06" db="EMBL/GenBank/DDBJ databases">
        <title>Finished plasmid 1 of genome of Chroococcidiopsis thermalis PCC 7203.</title>
        <authorList>
            <consortium name="US DOE Joint Genome Institute"/>
            <person name="Gugger M."/>
            <person name="Coursin T."/>
            <person name="Rippka R."/>
            <person name="Tandeau De Marsac N."/>
            <person name="Huntemann M."/>
            <person name="Wei C.-L."/>
            <person name="Han J."/>
            <person name="Detter J.C."/>
            <person name="Han C."/>
            <person name="Tapia R."/>
            <person name="Davenport K."/>
            <person name="Daligault H."/>
            <person name="Erkkila T."/>
            <person name="Gu W."/>
            <person name="Munk A.C.C."/>
            <person name="Teshima H."/>
            <person name="Xu Y."/>
            <person name="Chain P."/>
            <person name="Chen A."/>
            <person name="Krypides N."/>
            <person name="Mavromatis K."/>
            <person name="Markowitz V."/>
            <person name="Szeto E."/>
            <person name="Ivanova N."/>
            <person name="Mikhailova N."/>
            <person name="Ovchinnikova G."/>
            <person name="Pagani I."/>
            <person name="Pati A."/>
            <person name="Goodwin L."/>
            <person name="Peters L."/>
            <person name="Pitluck S."/>
            <person name="Woyke T."/>
            <person name="Kerfeld C."/>
        </authorList>
    </citation>
    <scope>NUCLEOTIDE SEQUENCE [LARGE SCALE GENOMIC DNA]</scope>
    <source>
        <strain evidence="2 3">PCC 7203</strain>
        <plasmid evidence="2 3">pCHRO.01</plasmid>
    </source>
</reference>
<name>K9UAB6_CHRTP</name>
<dbReference type="RefSeq" id="WP_015163116.1">
    <property type="nucleotide sequence ID" value="NC_019699.1"/>
</dbReference>